<dbReference type="Proteomes" id="UP000263833">
    <property type="component" value="Unassembled WGS sequence"/>
</dbReference>
<gene>
    <name evidence="1" type="ORF">DXH95_14080</name>
</gene>
<sequence>MGNVSISEAARRLKVARPGLSNLIAGKARLTKAMATKLANEFPLDGEALMHDQGRVDAETVKHSREAAASADAESEWKRNAADYHDITSTDIARWAETSRARAVLPVLVRRLVYSVMPNAKLVDFPGHDAGQRPGWDGRVEAPQSSPWVPEGASGWELSVSSDLQGKPTADIAERRKLSAAERRSTTFIFVTARNWPGKTAWIEKQQAIGDWLDVRAYDAADLAQWLDQSAPTQAWFAHELNRSVDGVRPMDEVARSWAEAAQPALSAKLFEPAVEAHRTRLQEWLASPGERPFVVVADSVDEATAFLSEALKEPDGSIGVAASAACAVSSPDALRRLAAAAPNSILITENAATELAASGLYRSHRIITARARTTVEQDPDIALEPLGDEALDAALEDMGIARDDWPRWRAEAGNSPTILRRRLALSPELRRPAWAHRADLLRKLVPIFLAGAWKRDTAGDANCVELLAEKKYPEIERDVAELAALADAPVWAIGNYRGLVSRKDALFAIADAITPEDFDSFLKLAELMFSLDDPQFDLPVEERWRANILGKRPEVSGALRQSVGELLVLFALYGDRLVGARLGNIAARIEGLVGRVLKGVDARTWLSRQGDLQLLAEAAPDAFLNAVEADLKSANPQILAMLRPVGSALFDGPDRTGLLWALELVAWHRDNFGRVFDILGQLSEVAIDDNWMNKPENSLHSLVRFWWPQTAAPLDDRLRKMETFARTGSNAAWKLLMAQLSNHGFASANAHPRWRNDAAGSDARPVHADQFATRRKALDLLLAWPKYSIDQLGQMFEQFSEFPDEDRNKLIDRGEAWLAADASDLDRSELAERLRRYTVRHKRRGAEGAEMDRIVDFAAKLVPEDLLMRHRWLFADYYVPEARGEIEDEKFDFEARDKRISKAREIAVAELYAARGLDGVVALLKIGKAHGAVGHALVQVIEPGKESETIAGLLAWPEGEMAPAIDSCLLSMIHRAAADVRDGLLSDASRSDDYALRLFLAAPFDRSTWELMERERPSISRDYWKKVPLQPWHLEESDLSYMIDRALGADRPLAAFQAVSGIAKKADPADLTRVLRAIPNARAEEAQAVRIDAWHIGEALAAVAIDDAMPLAERAQLEFLFLDGLRHDQHGIPALEALIASDPNEFVHLVKLLFKRDDGSSDSTDDDASPEQRQAFLTKIWNLLDQLARIPGMREDGSIDTTALLTWIVAAREGCAGVGRQDSCDRRIGTLLAKSPDGKDGHWPHPAVRDALDAIGTEAVKSGFNIGKCNSRGVVWRAPGGGQERDLADRFRSDGEAIRHDHPFTARCLFELAADYDHQGQWHDTDEAIRKRLGRP</sequence>
<dbReference type="Gene3D" id="1.10.260.40">
    <property type="entry name" value="lambda repressor-like DNA-binding domains"/>
    <property type="match status" value="1"/>
</dbReference>
<accession>A0A371B616</accession>
<proteinExistence type="predicted"/>
<dbReference type="EMBL" id="QRGP01000002">
    <property type="protein sequence ID" value="RDV03029.1"/>
    <property type="molecule type" value="Genomic_DNA"/>
</dbReference>
<reference evidence="2" key="1">
    <citation type="submission" date="2018-08" db="EMBL/GenBank/DDBJ databases">
        <authorList>
            <person name="Kim S.-J."/>
            <person name="Jung G.-Y."/>
        </authorList>
    </citation>
    <scope>NUCLEOTIDE SEQUENCE [LARGE SCALE GENOMIC DNA]</scope>
    <source>
        <strain evidence="2">GY_G</strain>
    </source>
</reference>
<evidence type="ECO:0000313" key="2">
    <source>
        <dbReference type="Proteomes" id="UP000263833"/>
    </source>
</evidence>
<dbReference type="InterPro" id="IPR010982">
    <property type="entry name" value="Lambda_DNA-bd_dom_sf"/>
</dbReference>
<organism evidence="1 2">
    <name type="scientific">Sphingorhabdus pulchriflava</name>
    <dbReference type="NCBI Taxonomy" id="2292257"/>
    <lineage>
        <taxon>Bacteria</taxon>
        <taxon>Pseudomonadati</taxon>
        <taxon>Pseudomonadota</taxon>
        <taxon>Alphaproteobacteria</taxon>
        <taxon>Sphingomonadales</taxon>
        <taxon>Sphingomonadaceae</taxon>
        <taxon>Sphingorhabdus</taxon>
    </lineage>
</organism>
<comment type="caution">
    <text evidence="1">The sequence shown here is derived from an EMBL/GenBank/DDBJ whole genome shotgun (WGS) entry which is preliminary data.</text>
</comment>
<dbReference type="GO" id="GO:0003677">
    <property type="term" value="F:DNA binding"/>
    <property type="evidence" value="ECO:0007669"/>
    <property type="project" value="InterPro"/>
</dbReference>
<protein>
    <submittedName>
        <fullName evidence="1">Uncharacterized protein</fullName>
    </submittedName>
</protein>
<dbReference type="SUPFAM" id="SSF47413">
    <property type="entry name" value="lambda repressor-like DNA-binding domains"/>
    <property type="match status" value="1"/>
</dbReference>
<evidence type="ECO:0000313" key="1">
    <source>
        <dbReference type="EMBL" id="RDV03029.1"/>
    </source>
</evidence>
<keyword evidence="2" id="KW-1185">Reference proteome</keyword>
<name>A0A371B616_9SPHN</name>